<dbReference type="Gramene" id="LPERR08G11420.1">
    <property type="protein sequence ID" value="LPERR08G11420.1"/>
    <property type="gene ID" value="LPERR08G11420"/>
</dbReference>
<feature type="compositionally biased region" description="Low complexity" evidence="1">
    <location>
        <begin position="52"/>
        <end position="62"/>
    </location>
</feature>
<reference evidence="2 3" key="1">
    <citation type="submission" date="2012-08" db="EMBL/GenBank/DDBJ databases">
        <title>Oryza genome evolution.</title>
        <authorList>
            <person name="Wing R.A."/>
        </authorList>
    </citation>
    <scope>NUCLEOTIDE SEQUENCE</scope>
</reference>
<dbReference type="EnsemblPlants" id="LPERR08G11420.1">
    <property type="protein sequence ID" value="LPERR08G11420.1"/>
    <property type="gene ID" value="LPERR08G11420"/>
</dbReference>
<evidence type="ECO:0000256" key="1">
    <source>
        <dbReference type="SAM" id="MobiDB-lite"/>
    </source>
</evidence>
<protein>
    <submittedName>
        <fullName evidence="2">Uncharacterized protein</fullName>
    </submittedName>
</protein>
<evidence type="ECO:0000313" key="2">
    <source>
        <dbReference type="EnsemblPlants" id="LPERR08G11420.1"/>
    </source>
</evidence>
<name>A0A0D9X7L5_9ORYZ</name>
<accession>A0A0D9X7L5</accession>
<feature type="compositionally biased region" description="Gly residues" evidence="1">
    <location>
        <begin position="111"/>
        <end position="120"/>
    </location>
</feature>
<keyword evidence="3" id="KW-1185">Reference proteome</keyword>
<sequence length="187" mass="19324">MALYVAAEAGVDLSLHAKPENDKYDADDGVIHAAGNMVRALPTFLFLPVPNPSQVSPSPKSPIGGGVGRVETGEPSPPGAVPPCYSCSPPASTSSRPGQSSSHQAHLASGDGDGGFGGDGNGRRWPRTGGGVHLLCPHRPTTASMTILNKGQLVEDTIIFGFSESSQFYYNPDTYDPNASGSGENKC</sequence>
<proteinExistence type="predicted"/>
<evidence type="ECO:0000313" key="3">
    <source>
        <dbReference type="Proteomes" id="UP000032180"/>
    </source>
</evidence>
<dbReference type="AlphaFoldDB" id="A0A0D9X7L5"/>
<reference evidence="3" key="2">
    <citation type="submission" date="2013-12" db="EMBL/GenBank/DDBJ databases">
        <authorList>
            <person name="Yu Y."/>
            <person name="Lee S."/>
            <person name="de Baynast K."/>
            <person name="Wissotski M."/>
            <person name="Liu L."/>
            <person name="Talag J."/>
            <person name="Goicoechea J."/>
            <person name="Angelova A."/>
            <person name="Jetty R."/>
            <person name="Kudrna D."/>
            <person name="Golser W."/>
            <person name="Rivera L."/>
            <person name="Zhang J."/>
            <person name="Wing R."/>
        </authorList>
    </citation>
    <scope>NUCLEOTIDE SEQUENCE</scope>
</reference>
<organism evidence="2 3">
    <name type="scientific">Leersia perrieri</name>
    <dbReference type="NCBI Taxonomy" id="77586"/>
    <lineage>
        <taxon>Eukaryota</taxon>
        <taxon>Viridiplantae</taxon>
        <taxon>Streptophyta</taxon>
        <taxon>Embryophyta</taxon>
        <taxon>Tracheophyta</taxon>
        <taxon>Spermatophyta</taxon>
        <taxon>Magnoliopsida</taxon>
        <taxon>Liliopsida</taxon>
        <taxon>Poales</taxon>
        <taxon>Poaceae</taxon>
        <taxon>BOP clade</taxon>
        <taxon>Oryzoideae</taxon>
        <taxon>Oryzeae</taxon>
        <taxon>Oryzinae</taxon>
        <taxon>Leersia</taxon>
    </lineage>
</organism>
<reference evidence="2" key="3">
    <citation type="submission" date="2015-04" db="UniProtKB">
        <authorList>
            <consortium name="EnsemblPlants"/>
        </authorList>
    </citation>
    <scope>IDENTIFICATION</scope>
</reference>
<dbReference type="Proteomes" id="UP000032180">
    <property type="component" value="Chromosome 8"/>
</dbReference>
<feature type="region of interest" description="Disordered" evidence="1">
    <location>
        <begin position="52"/>
        <end position="131"/>
    </location>
</feature>
<feature type="compositionally biased region" description="Polar residues" evidence="1">
    <location>
        <begin position="89"/>
        <end position="104"/>
    </location>
</feature>
<dbReference type="HOGENOM" id="CLU_1498419_0_0_1"/>